<dbReference type="Proteomes" id="UP000237347">
    <property type="component" value="Unassembled WGS sequence"/>
</dbReference>
<reference evidence="1 2" key="1">
    <citation type="journal article" date="2018" name="Sci. Data">
        <title>The draft genome sequence of cork oak.</title>
        <authorList>
            <person name="Ramos A.M."/>
            <person name="Usie A."/>
            <person name="Barbosa P."/>
            <person name="Barros P.M."/>
            <person name="Capote T."/>
            <person name="Chaves I."/>
            <person name="Simoes F."/>
            <person name="Abreu I."/>
            <person name="Carrasquinho I."/>
            <person name="Faro C."/>
            <person name="Guimaraes J.B."/>
            <person name="Mendonca D."/>
            <person name="Nobrega F."/>
            <person name="Rodrigues L."/>
            <person name="Saibo N.J.M."/>
            <person name="Varela M.C."/>
            <person name="Egas C."/>
            <person name="Matos J."/>
            <person name="Miguel C.M."/>
            <person name="Oliveira M.M."/>
            <person name="Ricardo C.P."/>
            <person name="Goncalves S."/>
        </authorList>
    </citation>
    <scope>NUCLEOTIDE SEQUENCE [LARGE SCALE GENOMIC DNA]</scope>
    <source>
        <strain evidence="2">cv. HL8</strain>
    </source>
</reference>
<evidence type="ECO:0000313" key="1">
    <source>
        <dbReference type="EMBL" id="KAK7851165.1"/>
    </source>
</evidence>
<dbReference type="PANTHER" id="PTHR44083:SF48">
    <property type="entry name" value="TOPLESS-RELATED PROTEIN 4"/>
    <property type="match status" value="1"/>
</dbReference>
<accession>A0AAW0LHV9</accession>
<dbReference type="EMBL" id="PKMF04000090">
    <property type="protein sequence ID" value="KAK7851165.1"/>
    <property type="molecule type" value="Genomic_DNA"/>
</dbReference>
<proteinExistence type="predicted"/>
<sequence length="81" mass="8819">MVMEALFLIATPCIQFYKEGILLAVSTSENGIKVLANAEGVWLLHSIENQAVDTSRVDPATIAKLTCLNLEEKMPSVEDLA</sequence>
<dbReference type="GO" id="GO:0006355">
    <property type="term" value="P:regulation of DNA-templated transcription"/>
    <property type="evidence" value="ECO:0007669"/>
    <property type="project" value="InterPro"/>
</dbReference>
<evidence type="ECO:0000313" key="2">
    <source>
        <dbReference type="Proteomes" id="UP000237347"/>
    </source>
</evidence>
<organism evidence="1 2">
    <name type="scientific">Quercus suber</name>
    <name type="common">Cork oak</name>
    <dbReference type="NCBI Taxonomy" id="58331"/>
    <lineage>
        <taxon>Eukaryota</taxon>
        <taxon>Viridiplantae</taxon>
        <taxon>Streptophyta</taxon>
        <taxon>Embryophyta</taxon>
        <taxon>Tracheophyta</taxon>
        <taxon>Spermatophyta</taxon>
        <taxon>Magnoliopsida</taxon>
        <taxon>eudicotyledons</taxon>
        <taxon>Gunneridae</taxon>
        <taxon>Pentapetalae</taxon>
        <taxon>rosids</taxon>
        <taxon>fabids</taxon>
        <taxon>Fagales</taxon>
        <taxon>Fagaceae</taxon>
        <taxon>Quercus</taxon>
    </lineage>
</organism>
<protein>
    <submittedName>
        <fullName evidence="1">Topless-related protein 4</fullName>
    </submittedName>
</protein>
<dbReference type="PANTHER" id="PTHR44083">
    <property type="entry name" value="TOPLESS-RELATED PROTEIN 1-RELATED"/>
    <property type="match status" value="1"/>
</dbReference>
<name>A0AAW0LHV9_QUESU</name>
<dbReference type="AlphaFoldDB" id="A0AAW0LHV9"/>
<comment type="caution">
    <text evidence="1">The sequence shown here is derived from an EMBL/GenBank/DDBJ whole genome shotgun (WGS) entry which is preliminary data.</text>
</comment>
<dbReference type="InterPro" id="IPR027728">
    <property type="entry name" value="Topless_fam"/>
</dbReference>
<keyword evidence="2" id="KW-1185">Reference proteome</keyword>
<gene>
    <name evidence="1" type="primary">TPR4_2</name>
    <name evidence="1" type="ORF">CFP56_042725</name>
</gene>